<evidence type="ECO:0000256" key="1">
    <source>
        <dbReference type="SAM" id="SignalP"/>
    </source>
</evidence>
<keyword evidence="3" id="KW-1185">Reference proteome</keyword>
<feature type="chain" id="PRO_5020667616" evidence="1">
    <location>
        <begin position="28"/>
        <end position="478"/>
    </location>
</feature>
<keyword evidence="2" id="KW-0378">Hydrolase</keyword>
<accession>A0A4R3VX30</accession>
<dbReference type="RefSeq" id="WP_132778172.1">
    <property type="nucleotide sequence ID" value="NZ_SMBZ01000031.1"/>
</dbReference>
<proteinExistence type="predicted"/>
<name>A0A4R3VX30_9SPHI</name>
<dbReference type="PANTHER" id="PTHR47791:SF4">
    <property type="entry name" value="(PUTATIVE SECRETED PROTEIN)-RELATED"/>
    <property type="match status" value="1"/>
</dbReference>
<dbReference type="AlphaFoldDB" id="A0A4R3VX30"/>
<dbReference type="PANTHER" id="PTHR47791">
    <property type="entry name" value="MEIOTICALLY UP-REGULATED GENE 191 PROTEIN"/>
    <property type="match status" value="1"/>
</dbReference>
<sequence length="478" mass="55837">MNLFNRCKVALAGAGFLCLISCIPVRAVQQFPIQADHMKDDDLNKGIQMLNTSLDYFFSKDYAVMHRFYNPFTQQKSDEKASVWMYTSAIESLNLILKSLHDKQEQEQDSLRRHYENILATLYDNADYYLGTFELTSFTQTQHWSVYAVDRVREKGKARVTGIYNVYDDQMWLIRELLESYHLTHNEKYLEKAEYLTAYVLDGWDATRDAKGMEHGGIPWGPGYVTKHACSNGPMISPLVWLSQIYKNKKDKITYRYIDAKDKKTRKSKTVAKRDYYLDFAQKIYDWQKNYLLNEEGVYTDMMGECSPNCDIVYEEVNGTRYRTHTALLKPIGRAYTYNSGTMVSGAVDLYTSTKNRKYLQDAKTLAKVSFEYFAKRDAQRANYYTLPYDGFNVWFNTVLLRGYLDLVPYDPNTRFYIDEFRKTLSYAYANHRTNGFLPADLLGGWDSSESKNNVEGMFMFSFASQWALFDQLNQHKK</sequence>
<organism evidence="2 3">
    <name type="scientific">Sphingobacterium alimentarium</name>
    <dbReference type="NCBI Taxonomy" id="797292"/>
    <lineage>
        <taxon>Bacteria</taxon>
        <taxon>Pseudomonadati</taxon>
        <taxon>Bacteroidota</taxon>
        <taxon>Sphingobacteriia</taxon>
        <taxon>Sphingobacteriales</taxon>
        <taxon>Sphingobacteriaceae</taxon>
        <taxon>Sphingobacterium</taxon>
    </lineage>
</organism>
<keyword evidence="1" id="KW-0732">Signal</keyword>
<feature type="signal peptide" evidence="1">
    <location>
        <begin position="1"/>
        <end position="27"/>
    </location>
</feature>
<evidence type="ECO:0000313" key="2">
    <source>
        <dbReference type="EMBL" id="TCV10839.1"/>
    </source>
</evidence>
<reference evidence="2 3" key="1">
    <citation type="submission" date="2019-03" db="EMBL/GenBank/DDBJ databases">
        <title>Genomic Encyclopedia of Type Strains, Phase IV (KMG-IV): sequencing the most valuable type-strain genomes for metagenomic binning, comparative biology and taxonomic classification.</title>
        <authorList>
            <person name="Goeker M."/>
        </authorList>
    </citation>
    <scope>NUCLEOTIDE SEQUENCE [LARGE SCALE GENOMIC DNA]</scope>
    <source>
        <strain evidence="2 3">DSM 22362</strain>
    </source>
</reference>
<dbReference type="InterPro" id="IPR005198">
    <property type="entry name" value="Glyco_hydro_76"/>
</dbReference>
<dbReference type="GO" id="GO:0016787">
    <property type="term" value="F:hydrolase activity"/>
    <property type="evidence" value="ECO:0007669"/>
    <property type="project" value="UniProtKB-KW"/>
</dbReference>
<dbReference type="Proteomes" id="UP000295197">
    <property type="component" value="Unassembled WGS sequence"/>
</dbReference>
<dbReference type="Pfam" id="PF03663">
    <property type="entry name" value="Glyco_hydro_76"/>
    <property type="match status" value="2"/>
</dbReference>
<dbReference type="GO" id="GO:0005975">
    <property type="term" value="P:carbohydrate metabolic process"/>
    <property type="evidence" value="ECO:0007669"/>
    <property type="project" value="InterPro"/>
</dbReference>
<dbReference type="SUPFAM" id="SSF48208">
    <property type="entry name" value="Six-hairpin glycosidases"/>
    <property type="match status" value="1"/>
</dbReference>
<dbReference type="InterPro" id="IPR053169">
    <property type="entry name" value="MUG_Protein"/>
</dbReference>
<dbReference type="EMBL" id="SMBZ01000031">
    <property type="protein sequence ID" value="TCV10839.1"/>
    <property type="molecule type" value="Genomic_DNA"/>
</dbReference>
<dbReference type="OrthoDB" id="2505409at2"/>
<evidence type="ECO:0000313" key="3">
    <source>
        <dbReference type="Proteomes" id="UP000295197"/>
    </source>
</evidence>
<dbReference type="Gene3D" id="1.50.10.20">
    <property type="match status" value="1"/>
</dbReference>
<dbReference type="InterPro" id="IPR008928">
    <property type="entry name" value="6-hairpin_glycosidase_sf"/>
</dbReference>
<gene>
    <name evidence="2" type="ORF">EDC17_10311</name>
</gene>
<protein>
    <submittedName>
        <fullName evidence="2">Glycosyl hydrolase family 76</fullName>
    </submittedName>
</protein>
<comment type="caution">
    <text evidence="2">The sequence shown here is derived from an EMBL/GenBank/DDBJ whole genome shotgun (WGS) entry which is preliminary data.</text>
</comment>